<evidence type="ECO:0000256" key="4">
    <source>
        <dbReference type="ARBA" id="ARBA00022692"/>
    </source>
</evidence>
<keyword evidence="2" id="KW-1003">Cell membrane</keyword>
<feature type="transmembrane region" description="Helical" evidence="7">
    <location>
        <begin position="83"/>
        <end position="108"/>
    </location>
</feature>
<keyword evidence="3" id="KW-0997">Cell inner membrane</keyword>
<evidence type="ECO:0000256" key="2">
    <source>
        <dbReference type="ARBA" id="ARBA00022475"/>
    </source>
</evidence>
<dbReference type="EMBL" id="FTOQ01000013">
    <property type="protein sequence ID" value="SIT06597.1"/>
    <property type="molecule type" value="Genomic_DNA"/>
</dbReference>
<evidence type="ECO:0000256" key="7">
    <source>
        <dbReference type="SAM" id="Phobius"/>
    </source>
</evidence>
<proteinExistence type="predicted"/>
<feature type="transmembrane region" description="Helical" evidence="7">
    <location>
        <begin position="35"/>
        <end position="55"/>
    </location>
</feature>
<dbReference type="Proteomes" id="UP000186684">
    <property type="component" value="Unassembled WGS sequence"/>
</dbReference>
<accession>A0A1N7P7T1</accession>
<dbReference type="AlphaFoldDB" id="A0A1N7P7T1"/>
<evidence type="ECO:0000256" key="5">
    <source>
        <dbReference type="ARBA" id="ARBA00022989"/>
    </source>
</evidence>
<keyword evidence="5 7" id="KW-1133">Transmembrane helix</keyword>
<dbReference type="GO" id="GO:0005886">
    <property type="term" value="C:plasma membrane"/>
    <property type="evidence" value="ECO:0007669"/>
    <property type="project" value="UniProtKB-SubCell"/>
</dbReference>
<keyword evidence="4 7" id="KW-0812">Transmembrane</keyword>
<evidence type="ECO:0000313" key="8">
    <source>
        <dbReference type="EMBL" id="SIT06597.1"/>
    </source>
</evidence>
<gene>
    <name evidence="8" type="ORF">SAMN05421759_11358</name>
</gene>
<evidence type="ECO:0000256" key="3">
    <source>
        <dbReference type="ARBA" id="ARBA00022519"/>
    </source>
</evidence>
<sequence length="197" mass="21303">MACRRCARVWPMGRDRCGRCGGKLSSRDTKSLQKVWAWWIAGIVAYIPANIYPMLVTNTLVSSSESTIIGGAVEIAKYGSYGVAAIILIASVLIPVGKFLAIAFLALSSVRGSSVSPGRRTHLYEIVEFIGRWSMIDVFVVAILSSLVQLSVVASIRPGPAALTFALSVIFTMLSAQAFDPRLIWDAERRAPNGKTP</sequence>
<feature type="transmembrane region" description="Helical" evidence="7">
    <location>
        <begin position="160"/>
        <end position="179"/>
    </location>
</feature>
<dbReference type="PANTHER" id="PTHR30462">
    <property type="entry name" value="INTERMEMBRANE TRANSPORT PROTEIN PQIB-RELATED"/>
    <property type="match status" value="1"/>
</dbReference>
<dbReference type="InterPro" id="IPR007498">
    <property type="entry name" value="PqiA-like"/>
</dbReference>
<organism evidence="8 9">
    <name type="scientific">Roseivivax lentus</name>
    <dbReference type="NCBI Taxonomy" id="633194"/>
    <lineage>
        <taxon>Bacteria</taxon>
        <taxon>Pseudomonadati</taxon>
        <taxon>Pseudomonadota</taxon>
        <taxon>Alphaproteobacteria</taxon>
        <taxon>Rhodobacterales</taxon>
        <taxon>Roseobacteraceae</taxon>
        <taxon>Roseivivax</taxon>
    </lineage>
</organism>
<reference evidence="9" key="1">
    <citation type="submission" date="2017-01" db="EMBL/GenBank/DDBJ databases">
        <authorList>
            <person name="Varghese N."/>
            <person name="Submissions S."/>
        </authorList>
    </citation>
    <scope>NUCLEOTIDE SEQUENCE [LARGE SCALE GENOMIC DNA]</scope>
    <source>
        <strain evidence="9">DSM 29430</strain>
    </source>
</reference>
<evidence type="ECO:0000313" key="9">
    <source>
        <dbReference type="Proteomes" id="UP000186684"/>
    </source>
</evidence>
<feature type="transmembrane region" description="Helical" evidence="7">
    <location>
        <begin position="129"/>
        <end position="148"/>
    </location>
</feature>
<name>A0A1N7P7T1_9RHOB</name>
<dbReference type="InterPro" id="IPR051800">
    <property type="entry name" value="PqiA-PqiB_transport"/>
</dbReference>
<comment type="subcellular location">
    <subcellularLocation>
        <location evidence="1">Cell inner membrane</location>
    </subcellularLocation>
</comment>
<protein>
    <submittedName>
        <fullName evidence="8">Paraquat-inducible protein A</fullName>
    </submittedName>
</protein>
<dbReference type="PANTHER" id="PTHR30462:SF3">
    <property type="entry name" value="INTERMEMBRANE TRANSPORT PROTEIN PQIA"/>
    <property type="match status" value="1"/>
</dbReference>
<evidence type="ECO:0000256" key="1">
    <source>
        <dbReference type="ARBA" id="ARBA00004533"/>
    </source>
</evidence>
<dbReference type="Pfam" id="PF04403">
    <property type="entry name" value="PqiA"/>
    <property type="match status" value="1"/>
</dbReference>
<keyword evidence="9" id="KW-1185">Reference proteome</keyword>
<keyword evidence="6 7" id="KW-0472">Membrane</keyword>
<dbReference type="STRING" id="633194.SAMN05421759_11358"/>
<evidence type="ECO:0000256" key="6">
    <source>
        <dbReference type="ARBA" id="ARBA00023136"/>
    </source>
</evidence>